<reference evidence="1 2" key="1">
    <citation type="journal article" date="2014" name="Int. J. Syst. Evol. Microbiol.">
        <title>Listeria floridensis sp. nov., Listeria aquatica sp. nov., Listeria cornellensis sp. nov., Listeria riparia sp. nov. and Listeria grandensis sp. nov., from agricultural and natural environments.</title>
        <authorList>
            <person name="den Bakker H.C."/>
            <person name="Warchocki S."/>
            <person name="Wright E.M."/>
            <person name="Allred A.F."/>
            <person name="Ahlstrom C."/>
            <person name="Manuel C.S."/>
            <person name="Stasiewicz M.J."/>
            <person name="Burrell A."/>
            <person name="Roof S."/>
            <person name="Strawn L."/>
            <person name="Fortes E.D."/>
            <person name="Nightingale K.K."/>
            <person name="Kephart D."/>
            <person name="Wiedmann M."/>
        </authorList>
    </citation>
    <scope>NUCLEOTIDE SEQUENCE [LARGE SCALE GENOMIC DNA]</scope>
    <source>
        <strain evidence="1 2">FSL S10-1187</strain>
    </source>
</reference>
<dbReference type="Proteomes" id="UP000019249">
    <property type="component" value="Unassembled WGS sequence"/>
</dbReference>
<gene>
    <name evidence="1" type="ORF">MFLO_13780</name>
</gene>
<proteinExistence type="predicted"/>
<dbReference type="EMBL" id="AODF01000034">
    <property type="protein sequence ID" value="EUJ26946.1"/>
    <property type="molecule type" value="Genomic_DNA"/>
</dbReference>
<sequence>MEAAVQTTVSWLQQNTTLFIDRGLVPALVDGGNMVVREAPSLLSNIVRTGAKVGIPIVGAVVDFGMQKAEGKSTEEALIKTAGHTGAGLAGAAIGTALGGPVGTGVGFVLGVGGAMAFDWVYDHKDGIVNLAKDVGHSVSEKVNEGIKSIQKEADKVGEAVSGFFGNLGSVFG</sequence>
<comment type="caution">
    <text evidence="1">The sequence shown here is derived from an EMBL/GenBank/DDBJ whole genome shotgun (WGS) entry which is preliminary data.</text>
</comment>
<name>A0ABN0RCE1_9LIST</name>
<keyword evidence="2" id="KW-1185">Reference proteome</keyword>
<evidence type="ECO:0000313" key="1">
    <source>
        <dbReference type="EMBL" id="EUJ26946.1"/>
    </source>
</evidence>
<evidence type="ECO:0000313" key="2">
    <source>
        <dbReference type="Proteomes" id="UP000019249"/>
    </source>
</evidence>
<accession>A0ABN0RCE1</accession>
<protein>
    <submittedName>
        <fullName evidence="1">Uncharacterized protein</fullName>
    </submittedName>
</protein>
<organism evidence="1 2">
    <name type="scientific">Listeria floridensis FSL S10-1187</name>
    <dbReference type="NCBI Taxonomy" id="1265817"/>
    <lineage>
        <taxon>Bacteria</taxon>
        <taxon>Bacillati</taxon>
        <taxon>Bacillota</taxon>
        <taxon>Bacilli</taxon>
        <taxon>Bacillales</taxon>
        <taxon>Listeriaceae</taxon>
        <taxon>Listeria</taxon>
    </lineage>
</organism>